<evidence type="ECO:0000313" key="2">
    <source>
        <dbReference type="WBParaSite" id="SMUV_0000761801-mRNA-1"/>
    </source>
</evidence>
<name>A0A0N5AS65_9BILA</name>
<dbReference type="AlphaFoldDB" id="A0A0N5AS65"/>
<reference evidence="2" key="1">
    <citation type="submission" date="2017-02" db="UniProtKB">
        <authorList>
            <consortium name="WormBaseParasite"/>
        </authorList>
    </citation>
    <scope>IDENTIFICATION</scope>
</reference>
<sequence length="148" mass="16887">MKLMIRKNFDVEMQVYYSWQSDTQYNVPGRPIDHNCALIKSRLTYDQYDDSPSAVRLVTGPTKLPTSITTRSFTEFPTDATARDVPPRHIKNWDLDANFVCLAVNLNQIEILSFSLSSAKATVRENLSQNVICAIIMAKSRFKLRIAQ</sequence>
<dbReference type="Proteomes" id="UP000046393">
    <property type="component" value="Unplaced"/>
</dbReference>
<keyword evidence="1" id="KW-1185">Reference proteome</keyword>
<proteinExistence type="predicted"/>
<accession>A0A0N5AS65</accession>
<organism evidence="1 2">
    <name type="scientific">Syphacia muris</name>
    <dbReference type="NCBI Taxonomy" id="451379"/>
    <lineage>
        <taxon>Eukaryota</taxon>
        <taxon>Metazoa</taxon>
        <taxon>Ecdysozoa</taxon>
        <taxon>Nematoda</taxon>
        <taxon>Chromadorea</taxon>
        <taxon>Rhabditida</taxon>
        <taxon>Spirurina</taxon>
        <taxon>Oxyuridomorpha</taxon>
        <taxon>Oxyuroidea</taxon>
        <taxon>Oxyuridae</taxon>
        <taxon>Syphacia</taxon>
    </lineage>
</organism>
<protein>
    <submittedName>
        <fullName evidence="2">Uncharacterized protein</fullName>
    </submittedName>
</protein>
<dbReference type="WBParaSite" id="SMUV_0000761801-mRNA-1">
    <property type="protein sequence ID" value="SMUV_0000761801-mRNA-1"/>
    <property type="gene ID" value="SMUV_0000761801"/>
</dbReference>
<evidence type="ECO:0000313" key="1">
    <source>
        <dbReference type="Proteomes" id="UP000046393"/>
    </source>
</evidence>